<organism evidence="2 3">
    <name type="scientific">Algoriphagus marincola</name>
    <dbReference type="NCBI Taxonomy" id="264027"/>
    <lineage>
        <taxon>Bacteria</taxon>
        <taxon>Pseudomonadati</taxon>
        <taxon>Bacteroidota</taxon>
        <taxon>Cytophagia</taxon>
        <taxon>Cytophagales</taxon>
        <taxon>Cyclobacteriaceae</taxon>
        <taxon>Algoriphagus</taxon>
    </lineage>
</organism>
<reference evidence="2 3" key="1">
    <citation type="submission" date="2021-06" db="EMBL/GenBank/DDBJ databases">
        <title>44 bacteria genomes isolated from Dapeng, Shenzhen.</title>
        <authorList>
            <person name="Zheng W."/>
            <person name="Yu S."/>
            <person name="Huang Y."/>
        </authorList>
    </citation>
    <scope>NUCLEOTIDE SEQUENCE [LARGE SCALE GENOMIC DNA]</scope>
    <source>
        <strain evidence="2 3">DP5N14-6</strain>
    </source>
</reference>
<dbReference type="EMBL" id="JAHVHP010000001">
    <property type="protein sequence ID" value="MBY5950645.1"/>
    <property type="molecule type" value="Genomic_DNA"/>
</dbReference>
<evidence type="ECO:0000259" key="1">
    <source>
        <dbReference type="PROSITE" id="PS00028"/>
    </source>
</evidence>
<dbReference type="Gene3D" id="1.10.30.50">
    <property type="match status" value="1"/>
</dbReference>
<protein>
    <submittedName>
        <fullName evidence="2">DUF262 domain-containing protein</fullName>
    </submittedName>
</protein>
<dbReference type="Pfam" id="PF01844">
    <property type="entry name" value="HNH"/>
    <property type="match status" value="1"/>
</dbReference>
<evidence type="ECO:0000313" key="2">
    <source>
        <dbReference type="EMBL" id="MBY5950645.1"/>
    </source>
</evidence>
<evidence type="ECO:0000313" key="3">
    <source>
        <dbReference type="Proteomes" id="UP000766609"/>
    </source>
</evidence>
<dbReference type="SMART" id="SM00507">
    <property type="entry name" value="HNHc"/>
    <property type="match status" value="1"/>
</dbReference>
<name>A0ABS7N632_9BACT</name>
<sequence length="366" mass="42670">MNIELKEITVRELTNGYEDNEEGGVFGYDGKLDIRPPYQREFIYKDKQRDAVIDTITKDFPLNVMYWAVRDDGTYEVIDGQQRTISIAQYVEGDFSVKVGSFPENRAFHNLQNDEQEQILNYKLMVYLCSGSDSEKLEWFKTINIAGEKLTDQELRNAVYSGSWVSDAKRYFSKNGCPAHGMGSDYLSGSSIRQDFLETTIKWISNDAIEKYMAKNQHEPNANELWLYFQSVINWVKATFPNYRKEMKGIPWGFLYNDFKDQKLDSKKLETEISDLMADEDVTNKKGIYSYVLTRKEKHLNIRAFSPNQKREAYERQKGICVVCKEKFEMEEMEADHITPWHEGGKTSAENCQMLCKEDNRRKSGK</sequence>
<dbReference type="CDD" id="cd00085">
    <property type="entry name" value="HNHc"/>
    <property type="match status" value="1"/>
</dbReference>
<dbReference type="Pfam" id="PF03235">
    <property type="entry name" value="GmrSD_N"/>
    <property type="match status" value="1"/>
</dbReference>
<keyword evidence="3" id="KW-1185">Reference proteome</keyword>
<accession>A0ABS7N632</accession>
<dbReference type="InterPro" id="IPR004919">
    <property type="entry name" value="GmrSD_N"/>
</dbReference>
<comment type="caution">
    <text evidence="2">The sequence shown here is derived from an EMBL/GenBank/DDBJ whole genome shotgun (WGS) entry which is preliminary data.</text>
</comment>
<dbReference type="InterPro" id="IPR013087">
    <property type="entry name" value="Znf_C2H2_type"/>
</dbReference>
<dbReference type="RefSeq" id="WP_222583530.1">
    <property type="nucleotide sequence ID" value="NZ_JAHVHP010000001.1"/>
</dbReference>
<dbReference type="PANTHER" id="PTHR39639:SF1">
    <property type="entry name" value="DUF262 DOMAIN-CONTAINING PROTEIN"/>
    <property type="match status" value="1"/>
</dbReference>
<dbReference type="InterPro" id="IPR003615">
    <property type="entry name" value="HNH_nuc"/>
</dbReference>
<dbReference type="PANTHER" id="PTHR39639">
    <property type="entry name" value="CHROMOSOME 16, WHOLE GENOME SHOTGUN SEQUENCE"/>
    <property type="match status" value="1"/>
</dbReference>
<dbReference type="PROSITE" id="PS00028">
    <property type="entry name" value="ZINC_FINGER_C2H2_1"/>
    <property type="match status" value="1"/>
</dbReference>
<dbReference type="Proteomes" id="UP000766609">
    <property type="component" value="Unassembled WGS sequence"/>
</dbReference>
<gene>
    <name evidence="2" type="ORF">KUV23_06655</name>
</gene>
<feature type="domain" description="C2H2-type" evidence="1">
    <location>
        <begin position="321"/>
        <end position="342"/>
    </location>
</feature>
<proteinExistence type="predicted"/>
<dbReference type="InterPro" id="IPR002711">
    <property type="entry name" value="HNH"/>
</dbReference>